<keyword evidence="1" id="KW-0472">Membrane</keyword>
<dbReference type="SUPFAM" id="SSF81321">
    <property type="entry name" value="Family A G protein-coupled receptor-like"/>
    <property type="match status" value="1"/>
</dbReference>
<accession>A0A226DB02</accession>
<evidence type="ECO:0000313" key="3">
    <source>
        <dbReference type="Proteomes" id="UP000198287"/>
    </source>
</evidence>
<sequence length="186" mass="20690">MHPLQVLSIVEEACNQLGQPHRINSTVCWKILACWAFSGLGAIHFLFGTIFAPAVAGKGGDTIPSKCVKVIGPSILSDRLRRIRLLFIYMAAYIMFWFPFGIVLSFYQATERSRGTKLSDRPESSNKHILLVTGIAVVCFSITFTPVIVICMGDKQFRQQNLNIRCTKIQPENEAAAPVSEMVTIQ</sequence>
<feature type="transmembrane region" description="Helical" evidence="1">
    <location>
        <begin position="35"/>
        <end position="56"/>
    </location>
</feature>
<keyword evidence="3" id="KW-1185">Reference proteome</keyword>
<feature type="transmembrane region" description="Helical" evidence="1">
    <location>
        <begin position="129"/>
        <end position="152"/>
    </location>
</feature>
<keyword evidence="2" id="KW-0675">Receptor</keyword>
<feature type="transmembrane region" description="Helical" evidence="1">
    <location>
        <begin position="86"/>
        <end position="109"/>
    </location>
</feature>
<comment type="caution">
    <text evidence="2">The sequence shown here is derived from an EMBL/GenBank/DDBJ whole genome shotgun (WGS) entry which is preliminary data.</text>
</comment>
<dbReference type="Gene3D" id="1.20.1070.10">
    <property type="entry name" value="Rhodopsin 7-helix transmembrane proteins"/>
    <property type="match status" value="1"/>
</dbReference>
<organism evidence="2 3">
    <name type="scientific">Folsomia candida</name>
    <name type="common">Springtail</name>
    <dbReference type="NCBI Taxonomy" id="158441"/>
    <lineage>
        <taxon>Eukaryota</taxon>
        <taxon>Metazoa</taxon>
        <taxon>Ecdysozoa</taxon>
        <taxon>Arthropoda</taxon>
        <taxon>Hexapoda</taxon>
        <taxon>Collembola</taxon>
        <taxon>Entomobryomorpha</taxon>
        <taxon>Isotomoidea</taxon>
        <taxon>Isotomidae</taxon>
        <taxon>Proisotominae</taxon>
        <taxon>Folsomia</taxon>
    </lineage>
</organism>
<feature type="non-terminal residue" evidence="2">
    <location>
        <position position="186"/>
    </location>
</feature>
<keyword evidence="1" id="KW-1133">Transmembrane helix</keyword>
<gene>
    <name evidence="2" type="ORF">Fcan01_23177</name>
</gene>
<evidence type="ECO:0000256" key="1">
    <source>
        <dbReference type="SAM" id="Phobius"/>
    </source>
</evidence>
<dbReference type="EMBL" id="LNIX01000027">
    <property type="protein sequence ID" value="OXA42024.1"/>
    <property type="molecule type" value="Genomic_DNA"/>
</dbReference>
<evidence type="ECO:0000313" key="2">
    <source>
        <dbReference type="EMBL" id="OXA42024.1"/>
    </source>
</evidence>
<dbReference type="Proteomes" id="UP000198287">
    <property type="component" value="Unassembled WGS sequence"/>
</dbReference>
<proteinExistence type="predicted"/>
<dbReference type="AlphaFoldDB" id="A0A226DB02"/>
<keyword evidence="1" id="KW-0812">Transmembrane</keyword>
<name>A0A226DB02_FOLCA</name>
<protein>
    <submittedName>
        <fullName evidence="2">G-protein coupled receptor E1</fullName>
    </submittedName>
</protein>
<reference evidence="2 3" key="1">
    <citation type="submission" date="2015-12" db="EMBL/GenBank/DDBJ databases">
        <title>The genome of Folsomia candida.</title>
        <authorList>
            <person name="Faddeeva A."/>
            <person name="Derks M.F."/>
            <person name="Anvar Y."/>
            <person name="Smit S."/>
            <person name="Van Straalen N."/>
            <person name="Roelofs D."/>
        </authorList>
    </citation>
    <scope>NUCLEOTIDE SEQUENCE [LARGE SCALE GENOMIC DNA]</scope>
    <source>
        <strain evidence="2 3">VU population</strain>
        <tissue evidence="2">Whole body</tissue>
    </source>
</reference>